<dbReference type="InterPro" id="IPR002104">
    <property type="entry name" value="Integrase_catalytic"/>
</dbReference>
<dbReference type="PANTHER" id="PTHR30629">
    <property type="entry name" value="PROPHAGE INTEGRASE"/>
    <property type="match status" value="1"/>
</dbReference>
<evidence type="ECO:0000256" key="1">
    <source>
        <dbReference type="ARBA" id="ARBA00008857"/>
    </source>
</evidence>
<dbReference type="InterPro" id="IPR013762">
    <property type="entry name" value="Integrase-like_cat_sf"/>
</dbReference>
<keyword evidence="4" id="KW-0233">DNA recombination</keyword>
<feature type="domain" description="Tyr recombinase" evidence="5">
    <location>
        <begin position="163"/>
        <end position="327"/>
    </location>
</feature>
<dbReference type="Pfam" id="PF00589">
    <property type="entry name" value="Phage_integrase"/>
    <property type="match status" value="1"/>
</dbReference>
<dbReference type="InterPro" id="IPR011010">
    <property type="entry name" value="DNA_brk_join_enz"/>
</dbReference>
<dbReference type="Gene3D" id="1.10.150.130">
    <property type="match status" value="1"/>
</dbReference>
<evidence type="ECO:0000313" key="7">
    <source>
        <dbReference type="Proteomes" id="UP000240996"/>
    </source>
</evidence>
<dbReference type="SUPFAM" id="SSF56349">
    <property type="entry name" value="DNA breaking-rejoining enzymes"/>
    <property type="match status" value="1"/>
</dbReference>
<dbReference type="AlphaFoldDB" id="A0A2T4YN07"/>
<dbReference type="GO" id="GO:0015074">
    <property type="term" value="P:DNA integration"/>
    <property type="evidence" value="ECO:0007669"/>
    <property type="project" value="UniProtKB-KW"/>
</dbReference>
<evidence type="ECO:0000256" key="3">
    <source>
        <dbReference type="ARBA" id="ARBA00023125"/>
    </source>
</evidence>
<evidence type="ECO:0000256" key="2">
    <source>
        <dbReference type="ARBA" id="ARBA00022908"/>
    </source>
</evidence>
<dbReference type="EMBL" id="PZZN01000003">
    <property type="protein sequence ID" value="PTM44799.1"/>
    <property type="molecule type" value="Genomic_DNA"/>
</dbReference>
<keyword evidence="7" id="KW-1185">Reference proteome</keyword>
<name>A0A2T4YN07_9SPHN</name>
<dbReference type="PANTHER" id="PTHR30629:SF2">
    <property type="entry name" value="PROPHAGE INTEGRASE INTS-RELATED"/>
    <property type="match status" value="1"/>
</dbReference>
<dbReference type="PROSITE" id="PS51898">
    <property type="entry name" value="TYR_RECOMBINASE"/>
    <property type="match status" value="1"/>
</dbReference>
<dbReference type="GO" id="GO:0003677">
    <property type="term" value="F:DNA binding"/>
    <property type="evidence" value="ECO:0007669"/>
    <property type="project" value="UniProtKB-KW"/>
</dbReference>
<organism evidence="6 7">
    <name type="scientific">Sphingomonas aerolata</name>
    <dbReference type="NCBI Taxonomy" id="185951"/>
    <lineage>
        <taxon>Bacteria</taxon>
        <taxon>Pseudomonadati</taxon>
        <taxon>Pseudomonadota</taxon>
        <taxon>Alphaproteobacteria</taxon>
        <taxon>Sphingomonadales</taxon>
        <taxon>Sphingomonadaceae</taxon>
        <taxon>Sphingomonas</taxon>
    </lineage>
</organism>
<protein>
    <submittedName>
        <fullName evidence="6">Site-specific recombinase XerD</fullName>
    </submittedName>
</protein>
<sequence length="335" mass="36962">MPHDLPKYVKRVRSKGREYLYFDTGKVVDGKRLMTRLPPLRSMEFGGSYAALMGHRNRKTKAILVTVPVLVDMYQRGAAYGALAPSSRKLYDIYLRRLERALPTAPVNGITRGDMRTVLDKMAATPGAANAFLRTSGALFAWAVDREHIAKNPCDGIMMMEGGEHEPWPQHVLRAVLAAEDPTVRLLAHLLYYTAQRLGDVLRMTWSDVATDRVEVRQDKTKKRLSIPVHSALSAELAKHERVEGAICRTPRGAPLRDDNARKMLKAFSAAAGAPSVPHGLRKNAVIALLEAGCSTAETASVSGQSLQMVEHYARQRNQSTLADAALARWEVAGK</sequence>
<dbReference type="InterPro" id="IPR010998">
    <property type="entry name" value="Integrase_recombinase_N"/>
</dbReference>
<evidence type="ECO:0000256" key="4">
    <source>
        <dbReference type="ARBA" id="ARBA00023172"/>
    </source>
</evidence>
<reference evidence="6 7" key="1">
    <citation type="submission" date="2018-04" db="EMBL/GenBank/DDBJ databases">
        <title>Genomic Encyclopedia of Type Strains, Phase III (KMG-III): the genomes of soil and plant-associated and newly described type strains.</title>
        <authorList>
            <person name="Whitman W."/>
        </authorList>
    </citation>
    <scope>NUCLEOTIDE SEQUENCE [LARGE SCALE GENOMIC DNA]</scope>
    <source>
        <strain evidence="6 7">NW12</strain>
    </source>
</reference>
<evidence type="ECO:0000313" key="6">
    <source>
        <dbReference type="EMBL" id="PTM44799.1"/>
    </source>
</evidence>
<keyword evidence="2" id="KW-0229">DNA integration</keyword>
<gene>
    <name evidence="6" type="ORF">C8J24_3010</name>
</gene>
<comment type="similarity">
    <text evidence="1">Belongs to the 'phage' integrase family.</text>
</comment>
<dbReference type="InterPro" id="IPR050808">
    <property type="entry name" value="Phage_Integrase"/>
</dbReference>
<keyword evidence="3" id="KW-0238">DNA-binding</keyword>
<dbReference type="Gene3D" id="1.10.443.10">
    <property type="entry name" value="Intergrase catalytic core"/>
    <property type="match status" value="1"/>
</dbReference>
<accession>A0A2T4YN07</accession>
<dbReference type="Proteomes" id="UP000240996">
    <property type="component" value="Unassembled WGS sequence"/>
</dbReference>
<evidence type="ECO:0000259" key="5">
    <source>
        <dbReference type="PROSITE" id="PS51898"/>
    </source>
</evidence>
<dbReference type="GO" id="GO:0006310">
    <property type="term" value="P:DNA recombination"/>
    <property type="evidence" value="ECO:0007669"/>
    <property type="project" value="UniProtKB-KW"/>
</dbReference>
<comment type="caution">
    <text evidence="6">The sequence shown here is derived from an EMBL/GenBank/DDBJ whole genome shotgun (WGS) entry which is preliminary data.</text>
</comment>
<proteinExistence type="inferred from homology"/>
<dbReference type="RefSeq" id="WP_146163709.1">
    <property type="nucleotide sequence ID" value="NZ_PZZN01000003.1"/>
</dbReference>